<sequence>MGELGRTRPRLSQMGKEGYVIPKTAPMKKAFPGRYYGVKGELLGLGAAKVAACGKRQALFCNHLRMALFVIGLMGSFFVLDSLMLVVIHHFNFRRGSAPRKSSGLQDVQSHISSERTEKIMHGRLVALGSAAVTKNEALLGSFEILKAPYSQTSTWRPCADKLNQVPQGHTKKRSGFILVSANGGLNQQRVAVCNAVAVAALLNASLVIPKFLYSSVWKDTSQFGDIYQEDFFIKYLKNDVDIVKELPFHLQSLDIEAIGSLITDNDIRKESTPDYFLKVILPLLKRNSVVHFLGFGNRLAFDPLPLDLQSLRCKCNFHALKFVPRIQEIGSLLVRRIRQYSTTLNILDRRLLGKYMPDTPIKRNNTSRGPVRYLALHMRFEMDMVAYSLCDFDGGEKERKELQAYREIHFPTLTMLIKTNNSLSPEELRSLGRCPLTPEEAALMLSALGYNHETYIYLAGSQIYGGQSRMLPFTRLYPNVITKEDILTPVELAPFRNYSSQLAALDFIACATADVFAMTDSGSQLSSLVNGYRIYHGRGHAPTIRPNKKRFARILSENRTIQWVDFEERVRKMIQENQRVIARRRVEMAEGKPKSQSGVWTTVKPFVNGGASGMLATCVIQPIDMVKVRIQLGQGSAVQVTKNMLANEGFGSFYKGLSAGLLRQATYTTARLGSFRVLTNKAVEANDGKPLPLLQKAAIGLTAGAIGACIGSPADLALIRMQADATLPAAQRRNYKNAFHALYRIIADEGVLALWKGAGPTVVRAMSLNMGMLASYDQSVELFRDSLGFGEVSTVLGASAVSGFFASACSLPFDYVKTQIQKMQPDANGKYPYTGSLDCAMKTLKSGGPFKFYTGFPVYCVRIAPHVMMTWIFLNQLQKVEKSMGL</sequence>
<keyword evidence="5" id="KW-0813">Transport</keyword>
<dbReference type="GO" id="GO:0016757">
    <property type="term" value="F:glycosyltransferase activity"/>
    <property type="evidence" value="ECO:0007669"/>
    <property type="project" value="UniProtKB-KW"/>
</dbReference>
<evidence type="ECO:0000256" key="1">
    <source>
        <dbReference type="ARBA" id="ARBA00004167"/>
    </source>
</evidence>
<dbReference type="PANTHER" id="PTHR31933:SF4">
    <property type="entry name" value="O-FUCOSYLTRANSFERASE 8"/>
    <property type="match status" value="1"/>
</dbReference>
<dbReference type="SUPFAM" id="SSF103506">
    <property type="entry name" value="Mitochondrial carrier"/>
    <property type="match status" value="1"/>
</dbReference>
<organism evidence="20 21">
    <name type="scientific">Musa balbisiana</name>
    <name type="common">Banana</name>
    <dbReference type="NCBI Taxonomy" id="52838"/>
    <lineage>
        <taxon>Eukaryota</taxon>
        <taxon>Viridiplantae</taxon>
        <taxon>Streptophyta</taxon>
        <taxon>Embryophyta</taxon>
        <taxon>Tracheophyta</taxon>
        <taxon>Spermatophyta</taxon>
        <taxon>Magnoliopsida</taxon>
        <taxon>Liliopsida</taxon>
        <taxon>Zingiberales</taxon>
        <taxon>Musaceae</taxon>
        <taxon>Musa</taxon>
    </lineage>
</organism>
<evidence type="ECO:0000256" key="16">
    <source>
        <dbReference type="ARBA" id="ARBA00023277"/>
    </source>
</evidence>
<comment type="caution">
    <text evidence="20">The sequence shown here is derived from an EMBL/GenBank/DDBJ whole genome shotgun (WGS) entry which is preliminary data.</text>
</comment>
<feature type="repeat" description="Solcar" evidence="18">
    <location>
        <begin position="791"/>
        <end position="881"/>
    </location>
</feature>
<dbReference type="Gene3D" id="1.50.40.10">
    <property type="entry name" value="Mitochondrial carrier domain"/>
    <property type="match status" value="1"/>
</dbReference>
<reference evidence="20 21" key="1">
    <citation type="journal article" date="2019" name="Nat. Plants">
        <title>Genome sequencing of Musa balbisiana reveals subgenome evolution and function divergence in polyploid bananas.</title>
        <authorList>
            <person name="Yao X."/>
        </authorList>
    </citation>
    <scope>NUCLEOTIDE SEQUENCE [LARGE SCALE GENOMIC DNA]</scope>
    <source>
        <strain evidence="21">cv. DH-PKW</strain>
        <tissue evidence="20">Leaves</tissue>
    </source>
</reference>
<dbReference type="EMBL" id="PYDT01000009">
    <property type="protein sequence ID" value="THU48586.1"/>
    <property type="molecule type" value="Genomic_DNA"/>
</dbReference>
<dbReference type="PROSITE" id="PS50920">
    <property type="entry name" value="SOLCAR"/>
    <property type="match status" value="3"/>
</dbReference>
<dbReference type="Pfam" id="PF10250">
    <property type="entry name" value="O-FucT"/>
    <property type="match status" value="1"/>
</dbReference>
<keyword evidence="13 18" id="KW-0472">Membrane</keyword>
<evidence type="ECO:0000256" key="15">
    <source>
        <dbReference type="ARBA" id="ARBA00023253"/>
    </source>
</evidence>
<dbReference type="PANTHER" id="PTHR31933">
    <property type="entry name" value="O-FUCOSYLTRANSFERASE 2-RELATED"/>
    <property type="match status" value="1"/>
</dbReference>
<keyword evidence="10" id="KW-0999">Mitochondrion inner membrane</keyword>
<gene>
    <name evidence="20" type="ORF">C4D60_Mb06t00540</name>
</gene>
<evidence type="ECO:0000313" key="20">
    <source>
        <dbReference type="EMBL" id="THU48586.1"/>
    </source>
</evidence>
<dbReference type="AlphaFoldDB" id="A0A4V4H3K1"/>
<comment type="similarity">
    <text evidence="4">Belongs to the glycosyltransferase GT106 family.</text>
</comment>
<name>A0A4V4H3K1_MUSBA</name>
<dbReference type="FunFam" id="1.50.40.10:FF:000009">
    <property type="entry name" value="Mitochondrial 2-oxoglutarate/malate carrier protein"/>
    <property type="match status" value="1"/>
</dbReference>
<evidence type="ECO:0000313" key="21">
    <source>
        <dbReference type="Proteomes" id="UP000317650"/>
    </source>
</evidence>
<dbReference type="InterPro" id="IPR024709">
    <property type="entry name" value="FucosylTrfase_pln"/>
</dbReference>
<keyword evidence="9" id="KW-0677">Repeat</keyword>
<feature type="transmembrane region" description="Helical" evidence="19">
    <location>
        <begin position="66"/>
        <end position="91"/>
    </location>
</feature>
<feature type="repeat" description="Solcar" evidence="18">
    <location>
        <begin position="692"/>
        <end position="783"/>
    </location>
</feature>
<proteinExistence type="inferred from homology"/>
<keyword evidence="14" id="KW-0325">Glycoprotein</keyword>
<keyword evidence="8 18" id="KW-0812">Transmembrane</keyword>
<keyword evidence="6" id="KW-0328">Glycosyltransferase</keyword>
<keyword evidence="21" id="KW-1185">Reference proteome</keyword>
<dbReference type="Proteomes" id="UP000317650">
    <property type="component" value="Chromosome 6"/>
</dbReference>
<dbReference type="STRING" id="52838.A0A4V4H3K1"/>
<dbReference type="InterPro" id="IPR052272">
    <property type="entry name" value="GT106_glycosyltransferase"/>
</dbReference>
<dbReference type="CDD" id="cd11299">
    <property type="entry name" value="O-FucT_plant"/>
    <property type="match status" value="1"/>
</dbReference>
<keyword evidence="16" id="KW-0119">Carbohydrate metabolism</keyword>
<comment type="similarity">
    <text evidence="3">Belongs to the mitochondrial carrier (TC 2.A.29) family.</text>
</comment>
<evidence type="ECO:0000256" key="3">
    <source>
        <dbReference type="ARBA" id="ARBA00006375"/>
    </source>
</evidence>
<evidence type="ECO:0000256" key="9">
    <source>
        <dbReference type="ARBA" id="ARBA00022737"/>
    </source>
</evidence>
<evidence type="ECO:0000256" key="7">
    <source>
        <dbReference type="ARBA" id="ARBA00022679"/>
    </source>
</evidence>
<evidence type="ECO:0000256" key="10">
    <source>
        <dbReference type="ARBA" id="ARBA00022792"/>
    </source>
</evidence>
<evidence type="ECO:0000256" key="11">
    <source>
        <dbReference type="ARBA" id="ARBA00022989"/>
    </source>
</evidence>
<keyword evidence="11 19" id="KW-1133">Transmembrane helix</keyword>
<dbReference type="GO" id="GO:0006004">
    <property type="term" value="P:fucose metabolic process"/>
    <property type="evidence" value="ECO:0007669"/>
    <property type="project" value="UniProtKB-KW"/>
</dbReference>
<evidence type="ECO:0000256" key="13">
    <source>
        <dbReference type="ARBA" id="ARBA00023136"/>
    </source>
</evidence>
<accession>A0A4V4H3K1</accession>
<protein>
    <recommendedName>
        <fullName evidence="17">O-fucosyltransferase family protein</fullName>
    </recommendedName>
</protein>
<evidence type="ECO:0000256" key="5">
    <source>
        <dbReference type="ARBA" id="ARBA00022448"/>
    </source>
</evidence>
<keyword evidence="15" id="KW-0294">Fucose metabolism</keyword>
<dbReference type="Pfam" id="PF00153">
    <property type="entry name" value="Mito_carr"/>
    <property type="match status" value="3"/>
</dbReference>
<keyword evidence="7" id="KW-0808">Transferase</keyword>
<dbReference type="GO" id="GO:0005743">
    <property type="term" value="C:mitochondrial inner membrane"/>
    <property type="evidence" value="ECO:0007669"/>
    <property type="project" value="UniProtKB-SubCell"/>
</dbReference>
<dbReference type="InterPro" id="IPR018108">
    <property type="entry name" value="MCP_transmembrane"/>
</dbReference>
<evidence type="ECO:0000256" key="12">
    <source>
        <dbReference type="ARBA" id="ARBA00023128"/>
    </source>
</evidence>
<evidence type="ECO:0000256" key="19">
    <source>
        <dbReference type="SAM" id="Phobius"/>
    </source>
</evidence>
<dbReference type="InterPro" id="IPR019378">
    <property type="entry name" value="GDP-Fuc_O-FucTrfase"/>
</dbReference>
<evidence type="ECO:0000256" key="2">
    <source>
        <dbReference type="ARBA" id="ARBA00004448"/>
    </source>
</evidence>
<evidence type="ECO:0000256" key="18">
    <source>
        <dbReference type="PROSITE-ProRule" id="PRU00282"/>
    </source>
</evidence>
<dbReference type="InterPro" id="IPR023395">
    <property type="entry name" value="MCP_dom_sf"/>
</dbReference>
<evidence type="ECO:0000256" key="6">
    <source>
        <dbReference type="ARBA" id="ARBA00022676"/>
    </source>
</evidence>
<comment type="subcellular location">
    <subcellularLocation>
        <location evidence="1">Membrane</location>
        <topology evidence="1">Single-pass membrane protein</topology>
    </subcellularLocation>
    <subcellularLocation>
        <location evidence="2">Mitochondrion inner membrane</location>
        <topology evidence="2">Multi-pass membrane protein</topology>
    </subcellularLocation>
</comment>
<evidence type="ECO:0000256" key="17">
    <source>
        <dbReference type="ARBA" id="ARBA00030350"/>
    </source>
</evidence>
<feature type="repeat" description="Solcar" evidence="18">
    <location>
        <begin position="601"/>
        <end position="682"/>
    </location>
</feature>
<evidence type="ECO:0000256" key="14">
    <source>
        <dbReference type="ARBA" id="ARBA00023180"/>
    </source>
</evidence>
<keyword evidence="12" id="KW-0496">Mitochondrion</keyword>
<evidence type="ECO:0000256" key="4">
    <source>
        <dbReference type="ARBA" id="ARBA00007737"/>
    </source>
</evidence>
<evidence type="ECO:0000256" key="8">
    <source>
        <dbReference type="ARBA" id="ARBA00022692"/>
    </source>
</evidence>